<dbReference type="EMBL" id="JARFVB010000015">
    <property type="protein sequence ID" value="MDF0717889.1"/>
    <property type="molecule type" value="Genomic_DNA"/>
</dbReference>
<gene>
    <name evidence="2" type="ORF">PY092_17125</name>
</gene>
<keyword evidence="3" id="KW-1185">Reference proteome</keyword>
<proteinExistence type="predicted"/>
<organism evidence="2 3">
    <name type="scientific">Flagellimonas yonaguniensis</name>
    <dbReference type="NCBI Taxonomy" id="3031325"/>
    <lineage>
        <taxon>Bacteria</taxon>
        <taxon>Pseudomonadati</taxon>
        <taxon>Bacteroidota</taxon>
        <taxon>Flavobacteriia</taxon>
        <taxon>Flavobacteriales</taxon>
        <taxon>Flavobacteriaceae</taxon>
        <taxon>Flagellimonas</taxon>
    </lineage>
</organism>
<feature type="transmembrane region" description="Helical" evidence="1">
    <location>
        <begin position="23"/>
        <end position="42"/>
    </location>
</feature>
<evidence type="ECO:0000256" key="1">
    <source>
        <dbReference type="SAM" id="Phobius"/>
    </source>
</evidence>
<protein>
    <submittedName>
        <fullName evidence="2">Uncharacterized protein</fullName>
    </submittedName>
</protein>
<feature type="transmembrane region" description="Helical" evidence="1">
    <location>
        <begin position="48"/>
        <end position="71"/>
    </location>
</feature>
<accession>A0ABT5Y366</accession>
<keyword evidence="1" id="KW-1133">Transmembrane helix</keyword>
<evidence type="ECO:0000313" key="3">
    <source>
        <dbReference type="Proteomes" id="UP001221366"/>
    </source>
</evidence>
<sequence length="78" mass="8408">MGNLKISHQVKGLPEIKKAMDRLVLALIISALSIGSAILVLANMPPKILGVPLLGLVGFTVSFLIGFWIVLSMLKRKN</sequence>
<reference evidence="2 3" key="1">
    <citation type="submission" date="2023-03" db="EMBL/GenBank/DDBJ databases">
        <title>Muricauda XX sp. nov. and Muricauda XXX sp. nov., two novel species isolated from Okinawa Trough.</title>
        <authorList>
            <person name="Cao W."/>
            <person name="Deng X."/>
        </authorList>
    </citation>
    <scope>NUCLEOTIDE SEQUENCE [LARGE SCALE GENOMIC DNA]</scope>
    <source>
        <strain evidence="2 3">334s03</strain>
    </source>
</reference>
<name>A0ABT5Y366_9FLAO</name>
<comment type="caution">
    <text evidence="2">The sequence shown here is derived from an EMBL/GenBank/DDBJ whole genome shotgun (WGS) entry which is preliminary data.</text>
</comment>
<keyword evidence="1" id="KW-0472">Membrane</keyword>
<evidence type="ECO:0000313" key="2">
    <source>
        <dbReference type="EMBL" id="MDF0717889.1"/>
    </source>
</evidence>
<keyword evidence="1" id="KW-0812">Transmembrane</keyword>
<dbReference type="RefSeq" id="WP_275617017.1">
    <property type="nucleotide sequence ID" value="NZ_JARFVB010000015.1"/>
</dbReference>
<dbReference type="Proteomes" id="UP001221366">
    <property type="component" value="Unassembled WGS sequence"/>
</dbReference>